<dbReference type="SUPFAM" id="SSF53850">
    <property type="entry name" value="Periplasmic binding protein-like II"/>
    <property type="match status" value="1"/>
</dbReference>
<dbReference type="SUPFAM" id="SSF46785">
    <property type="entry name" value="Winged helix' DNA-binding domain"/>
    <property type="match status" value="1"/>
</dbReference>
<feature type="domain" description="HTH lysR-type" evidence="5">
    <location>
        <begin position="1"/>
        <end position="58"/>
    </location>
</feature>
<comment type="similarity">
    <text evidence="1">Belongs to the LysR transcriptional regulatory family.</text>
</comment>
<comment type="caution">
    <text evidence="6">The sequence shown here is derived from an EMBL/GenBank/DDBJ whole genome shotgun (WGS) entry which is preliminary data.</text>
</comment>
<evidence type="ECO:0000256" key="1">
    <source>
        <dbReference type="ARBA" id="ARBA00009437"/>
    </source>
</evidence>
<dbReference type="AlphaFoldDB" id="A0A6M0H2B2"/>
<keyword evidence="4" id="KW-0804">Transcription</keyword>
<dbReference type="GO" id="GO:0003700">
    <property type="term" value="F:DNA-binding transcription factor activity"/>
    <property type="evidence" value="ECO:0007669"/>
    <property type="project" value="InterPro"/>
</dbReference>
<dbReference type="Gene3D" id="3.40.190.290">
    <property type="match status" value="1"/>
</dbReference>
<dbReference type="InterPro" id="IPR000847">
    <property type="entry name" value="LysR_HTH_N"/>
</dbReference>
<protein>
    <submittedName>
        <fullName evidence="6">LysR family transcriptional regulator</fullName>
    </submittedName>
</protein>
<reference evidence="6 7" key="1">
    <citation type="submission" date="2020-02" db="EMBL/GenBank/DDBJ databases">
        <title>Genome assembly of a novel Clostridium senegalense strain.</title>
        <authorList>
            <person name="Gupta T.B."/>
            <person name="Jauregui R."/>
            <person name="Maclean P."/>
            <person name="Nawarathana A."/>
            <person name="Brightwell G."/>
        </authorList>
    </citation>
    <scope>NUCLEOTIDE SEQUENCE [LARGE SCALE GENOMIC DNA]</scope>
    <source>
        <strain evidence="6 7">AGRFS4</strain>
    </source>
</reference>
<dbReference type="InterPro" id="IPR036390">
    <property type="entry name" value="WH_DNA-bd_sf"/>
</dbReference>
<evidence type="ECO:0000256" key="3">
    <source>
        <dbReference type="ARBA" id="ARBA00023125"/>
    </source>
</evidence>
<gene>
    <name evidence="6" type="ORF">G3M99_05385</name>
</gene>
<sequence length="306" mass="34938">MKLEQINYIIEVAKLGSINKAAKSLLMSQPNLSLSIKSLEDELGFTIFKRLPRGIELTKEGSIFLQHAKSINTSMDSINKLAKKNNTISPINFFISVQYSSTVFYTLVDLIKKYRDAELDFKIQQTDFFSIIDNINHGHCDIGFISIPNTQKFLIDNILKMNGLEFIHLSNTRLCAYMDSSHPLSIKSSVSLSDLLKYPLAHLNISDKYFLYSSFLNQIKFDDFKQKISVDDYCSLLFLLKDLNAITFTFKFDNLTPMPNIESFQGTFKSIDLNEDITCSFGYIKPISSELSPIAEEFLENFKSIL</sequence>
<evidence type="ECO:0000256" key="4">
    <source>
        <dbReference type="ARBA" id="ARBA00023163"/>
    </source>
</evidence>
<dbReference type="PANTHER" id="PTHR30126:SF40">
    <property type="entry name" value="HTH-TYPE TRANSCRIPTIONAL REGULATOR GLTR"/>
    <property type="match status" value="1"/>
</dbReference>
<dbReference type="EMBL" id="JAAGPU010000007">
    <property type="protein sequence ID" value="NEU04304.1"/>
    <property type="molecule type" value="Genomic_DNA"/>
</dbReference>
<accession>A0A6M0H2B2</accession>
<proteinExistence type="inferred from homology"/>
<dbReference type="Pfam" id="PF00126">
    <property type="entry name" value="HTH_1"/>
    <property type="match status" value="1"/>
</dbReference>
<keyword evidence="2" id="KW-0805">Transcription regulation</keyword>
<dbReference type="Pfam" id="PF03466">
    <property type="entry name" value="LysR_substrate"/>
    <property type="match status" value="1"/>
</dbReference>
<evidence type="ECO:0000259" key="5">
    <source>
        <dbReference type="PROSITE" id="PS50931"/>
    </source>
</evidence>
<keyword evidence="3" id="KW-0238">DNA-binding</keyword>
<keyword evidence="7" id="KW-1185">Reference proteome</keyword>
<dbReference type="InterPro" id="IPR036388">
    <property type="entry name" value="WH-like_DNA-bd_sf"/>
</dbReference>
<name>A0A6M0H2B2_9CLOT</name>
<dbReference type="InterPro" id="IPR005119">
    <property type="entry name" value="LysR_subst-bd"/>
</dbReference>
<dbReference type="PANTHER" id="PTHR30126">
    <property type="entry name" value="HTH-TYPE TRANSCRIPTIONAL REGULATOR"/>
    <property type="match status" value="1"/>
</dbReference>
<dbReference type="PRINTS" id="PR00039">
    <property type="entry name" value="HTHLYSR"/>
</dbReference>
<dbReference type="GO" id="GO:0000976">
    <property type="term" value="F:transcription cis-regulatory region binding"/>
    <property type="evidence" value="ECO:0007669"/>
    <property type="project" value="TreeGrafter"/>
</dbReference>
<dbReference type="RefSeq" id="WP_199869471.1">
    <property type="nucleotide sequence ID" value="NZ_JAAGPU010000007.1"/>
</dbReference>
<dbReference type="FunFam" id="1.10.10.10:FF:000001">
    <property type="entry name" value="LysR family transcriptional regulator"/>
    <property type="match status" value="1"/>
</dbReference>
<dbReference type="PROSITE" id="PS50931">
    <property type="entry name" value="HTH_LYSR"/>
    <property type="match status" value="1"/>
</dbReference>
<dbReference type="CDD" id="cd05466">
    <property type="entry name" value="PBP2_LTTR_substrate"/>
    <property type="match status" value="1"/>
</dbReference>
<organism evidence="6 7">
    <name type="scientific">Clostridium senegalense</name>
    <dbReference type="NCBI Taxonomy" id="1465809"/>
    <lineage>
        <taxon>Bacteria</taxon>
        <taxon>Bacillati</taxon>
        <taxon>Bacillota</taxon>
        <taxon>Clostridia</taxon>
        <taxon>Eubacteriales</taxon>
        <taxon>Clostridiaceae</taxon>
        <taxon>Clostridium</taxon>
    </lineage>
</organism>
<evidence type="ECO:0000256" key="2">
    <source>
        <dbReference type="ARBA" id="ARBA00023015"/>
    </source>
</evidence>
<evidence type="ECO:0000313" key="6">
    <source>
        <dbReference type="EMBL" id="NEU04304.1"/>
    </source>
</evidence>
<dbReference type="Gene3D" id="1.10.10.10">
    <property type="entry name" value="Winged helix-like DNA-binding domain superfamily/Winged helix DNA-binding domain"/>
    <property type="match status" value="1"/>
</dbReference>
<evidence type="ECO:0000313" key="7">
    <source>
        <dbReference type="Proteomes" id="UP000481872"/>
    </source>
</evidence>
<dbReference type="Proteomes" id="UP000481872">
    <property type="component" value="Unassembled WGS sequence"/>
</dbReference>